<dbReference type="RefSeq" id="WP_090855834.1">
    <property type="nucleotide sequence ID" value="NZ_FMZM01000006.1"/>
</dbReference>
<organism evidence="1 2">
    <name type="scientific">Nocardioides lianchengensis</name>
    <dbReference type="NCBI Taxonomy" id="1045774"/>
    <lineage>
        <taxon>Bacteria</taxon>
        <taxon>Bacillati</taxon>
        <taxon>Actinomycetota</taxon>
        <taxon>Actinomycetes</taxon>
        <taxon>Propionibacteriales</taxon>
        <taxon>Nocardioidaceae</taxon>
        <taxon>Nocardioides</taxon>
    </lineage>
</organism>
<dbReference type="OrthoDB" id="3830973at2"/>
<evidence type="ECO:0008006" key="3">
    <source>
        <dbReference type="Google" id="ProtNLM"/>
    </source>
</evidence>
<sequence>MAEPETADELTEAGLRGHLDLRLAAITRIVEHVVTSADGTQARTSALGSTLGRVAGRTLPRVDVRVSGRTVRIRAEVGCPWPEPAGPLGERVRDAVVAETERLTGLRVRAADIVVHVLPAAEDGAGAQSRRVA</sequence>
<evidence type="ECO:0000313" key="1">
    <source>
        <dbReference type="EMBL" id="SDD12899.1"/>
    </source>
</evidence>
<accession>A0A1G6S7U3</accession>
<gene>
    <name evidence="1" type="ORF">SAMN05421872_10652</name>
</gene>
<dbReference type="AlphaFoldDB" id="A0A1G6S7U3"/>
<dbReference type="Proteomes" id="UP000199034">
    <property type="component" value="Unassembled WGS sequence"/>
</dbReference>
<dbReference type="STRING" id="1045774.SAMN05421872_10652"/>
<proteinExistence type="predicted"/>
<reference evidence="1 2" key="1">
    <citation type="submission" date="2016-10" db="EMBL/GenBank/DDBJ databases">
        <authorList>
            <person name="de Groot N.N."/>
        </authorList>
    </citation>
    <scope>NUCLEOTIDE SEQUENCE [LARGE SCALE GENOMIC DNA]</scope>
    <source>
        <strain evidence="1 2">CGMCC 4.6858</strain>
    </source>
</reference>
<dbReference type="EMBL" id="FMZM01000006">
    <property type="protein sequence ID" value="SDD12899.1"/>
    <property type="molecule type" value="Genomic_DNA"/>
</dbReference>
<keyword evidence="2" id="KW-1185">Reference proteome</keyword>
<evidence type="ECO:0000313" key="2">
    <source>
        <dbReference type="Proteomes" id="UP000199034"/>
    </source>
</evidence>
<name>A0A1G6S7U3_9ACTN</name>
<protein>
    <recommendedName>
        <fullName evidence="3">Asp23 family, cell envelope-related function</fullName>
    </recommendedName>
</protein>